<evidence type="ECO:0000313" key="2">
    <source>
        <dbReference type="Proteomes" id="UP000006906"/>
    </source>
</evidence>
<dbReference type="GeneID" id="5726215"/>
<name>A0A2K3CN59_CHLRE</name>
<evidence type="ECO:0000313" key="1">
    <source>
        <dbReference type="EMBL" id="PNW69719.1"/>
    </source>
</evidence>
<sequence>MSSSSAPSVHAAVHQLSAWCAPNDVRVVLLVVGAKQLVIVYDPTPAEADQLIRSSFPPNGVPGLFRTCIRNCAVADAADAMLQNSPFLQRFTTSVAQHGFTFDSTTVIKLRPDTVISNREDQTPFTDLRVTGANAARMQLGGMGTLEATTEGAYYNSPIMAVMLSEDTTLPGAKATFYTVGILSADRTSSVRVKLCIWASSGALSYEAHVLQYALDTKDAIALIGYRPESGLPRAVIYTLPGGHDLSRHCLLHRQLFLLFTPAVLVVLLPRSVRGYNVLAGLDTELAPATPIAAGAGSGDAAAAVAGSPTAAPRALPPPAPMPKVQPIADELVDLVGTGYADMSDRLIIDHDTRRMRIISGLKFDVLRVRGDGVSSSGSPPFVCLTAFRNKAGNAIN</sequence>
<organism evidence="1 2">
    <name type="scientific">Chlamydomonas reinhardtii</name>
    <name type="common">Chlamydomonas smithii</name>
    <dbReference type="NCBI Taxonomy" id="3055"/>
    <lineage>
        <taxon>Eukaryota</taxon>
        <taxon>Viridiplantae</taxon>
        <taxon>Chlorophyta</taxon>
        <taxon>core chlorophytes</taxon>
        <taxon>Chlorophyceae</taxon>
        <taxon>CS clade</taxon>
        <taxon>Chlamydomonadales</taxon>
        <taxon>Chlamydomonadaceae</taxon>
        <taxon>Chlamydomonas</taxon>
    </lineage>
</organism>
<dbReference type="InParanoid" id="A0A2K3CN59"/>
<accession>A0A2K3CN59</accession>
<protein>
    <submittedName>
        <fullName evidence="1">Uncharacterized protein</fullName>
    </submittedName>
</protein>
<keyword evidence="2" id="KW-1185">Reference proteome</keyword>
<dbReference type="KEGG" id="cre:CHLRE_23g754847v5"/>
<dbReference type="Gramene" id="PNW69719">
    <property type="protein sequence ID" value="PNW69719"/>
    <property type="gene ID" value="CHLRE_23g754847v5"/>
</dbReference>
<dbReference type="AlphaFoldDB" id="A0A2K3CN59"/>
<reference evidence="1 2" key="1">
    <citation type="journal article" date="2007" name="Science">
        <title>The Chlamydomonas genome reveals the evolution of key animal and plant functions.</title>
        <authorList>
            <person name="Merchant S.S."/>
            <person name="Prochnik S.E."/>
            <person name="Vallon O."/>
            <person name="Harris E.H."/>
            <person name="Karpowicz S.J."/>
            <person name="Witman G.B."/>
            <person name="Terry A."/>
            <person name="Salamov A."/>
            <person name="Fritz-Laylin L.K."/>
            <person name="Marechal-Drouard L."/>
            <person name="Marshall W.F."/>
            <person name="Qu L.H."/>
            <person name="Nelson D.R."/>
            <person name="Sanderfoot A.A."/>
            <person name="Spalding M.H."/>
            <person name="Kapitonov V.V."/>
            <person name="Ren Q."/>
            <person name="Ferris P."/>
            <person name="Lindquist E."/>
            <person name="Shapiro H."/>
            <person name="Lucas S.M."/>
            <person name="Grimwood J."/>
            <person name="Schmutz J."/>
            <person name="Cardol P."/>
            <person name="Cerutti H."/>
            <person name="Chanfreau G."/>
            <person name="Chen C.L."/>
            <person name="Cognat V."/>
            <person name="Croft M.T."/>
            <person name="Dent R."/>
            <person name="Dutcher S."/>
            <person name="Fernandez E."/>
            <person name="Fukuzawa H."/>
            <person name="Gonzalez-Ballester D."/>
            <person name="Gonzalez-Halphen D."/>
            <person name="Hallmann A."/>
            <person name="Hanikenne M."/>
            <person name="Hippler M."/>
            <person name="Inwood W."/>
            <person name="Jabbari K."/>
            <person name="Kalanon M."/>
            <person name="Kuras R."/>
            <person name="Lefebvre P.A."/>
            <person name="Lemaire S.D."/>
            <person name="Lobanov A.V."/>
            <person name="Lohr M."/>
            <person name="Manuell A."/>
            <person name="Meier I."/>
            <person name="Mets L."/>
            <person name="Mittag M."/>
            <person name="Mittelmeier T."/>
            <person name="Moroney J.V."/>
            <person name="Moseley J."/>
            <person name="Napoli C."/>
            <person name="Nedelcu A.M."/>
            <person name="Niyogi K."/>
            <person name="Novoselov S.V."/>
            <person name="Paulsen I.T."/>
            <person name="Pazour G."/>
            <person name="Purton S."/>
            <person name="Ral J.P."/>
            <person name="Riano-Pachon D.M."/>
            <person name="Riekhof W."/>
            <person name="Rymarquis L."/>
            <person name="Schroda M."/>
            <person name="Stern D."/>
            <person name="Umen J."/>
            <person name="Willows R."/>
            <person name="Wilson N."/>
            <person name="Zimmer S.L."/>
            <person name="Allmer J."/>
            <person name="Balk J."/>
            <person name="Bisova K."/>
            <person name="Chen C.J."/>
            <person name="Elias M."/>
            <person name="Gendler K."/>
            <person name="Hauser C."/>
            <person name="Lamb M.R."/>
            <person name="Ledford H."/>
            <person name="Long J.C."/>
            <person name="Minagawa J."/>
            <person name="Page M.D."/>
            <person name="Pan J."/>
            <person name="Pootakham W."/>
            <person name="Roje S."/>
            <person name="Rose A."/>
            <person name="Stahlberg E."/>
            <person name="Terauchi A.M."/>
            <person name="Yang P."/>
            <person name="Ball S."/>
            <person name="Bowler C."/>
            <person name="Dieckmann C.L."/>
            <person name="Gladyshev V.N."/>
            <person name="Green P."/>
            <person name="Jorgensen R."/>
            <person name="Mayfield S."/>
            <person name="Mueller-Roeber B."/>
            <person name="Rajamani S."/>
            <person name="Sayre R.T."/>
            <person name="Brokstein P."/>
            <person name="Dubchak I."/>
            <person name="Goodstein D."/>
            <person name="Hornick L."/>
            <person name="Huang Y.W."/>
            <person name="Jhaveri J."/>
            <person name="Luo Y."/>
            <person name="Martinez D."/>
            <person name="Ngau W.C."/>
            <person name="Otillar B."/>
            <person name="Poliakov A."/>
            <person name="Porter A."/>
            <person name="Szajkowski L."/>
            <person name="Werner G."/>
            <person name="Zhou K."/>
            <person name="Grigoriev I.V."/>
            <person name="Rokhsar D.S."/>
            <person name="Grossman A.R."/>
        </authorList>
    </citation>
    <scope>NUCLEOTIDE SEQUENCE [LARGE SCALE GENOMIC DNA]</scope>
    <source>
        <strain evidence="2">CC-503</strain>
    </source>
</reference>
<dbReference type="OrthoDB" id="10636887at2759"/>
<dbReference type="Proteomes" id="UP000006906">
    <property type="component" value="Unassembled WGS sequence"/>
</dbReference>
<dbReference type="RefSeq" id="XP_042914144.1">
    <property type="nucleotide sequence ID" value="XM_043072936.1"/>
</dbReference>
<dbReference type="EMBL" id="KZ454950">
    <property type="protein sequence ID" value="PNW69719.1"/>
    <property type="molecule type" value="Genomic_DNA"/>
</dbReference>
<proteinExistence type="predicted"/>
<gene>
    <name evidence="1" type="ORF">CHLRE_23g754847v5</name>
</gene>